<comment type="caution">
    <text evidence="4">The sequence shown here is derived from an EMBL/GenBank/DDBJ whole genome shotgun (WGS) entry which is preliminary data.</text>
</comment>
<dbReference type="Pfam" id="PF00589">
    <property type="entry name" value="Phage_integrase"/>
    <property type="match status" value="1"/>
</dbReference>
<evidence type="ECO:0000259" key="3">
    <source>
        <dbReference type="PROSITE" id="PS51898"/>
    </source>
</evidence>
<dbReference type="EMBL" id="VFIA01000087">
    <property type="protein sequence ID" value="MBC3795173.1"/>
    <property type="molecule type" value="Genomic_DNA"/>
</dbReference>
<proteinExistence type="predicted"/>
<accession>A0ABR6WF99</accession>
<keyword evidence="2" id="KW-0812">Transmembrane</keyword>
<organism evidence="4 5">
    <name type="scientific">Spirosoma utsteinense</name>
    <dbReference type="NCBI Taxonomy" id="2585773"/>
    <lineage>
        <taxon>Bacteria</taxon>
        <taxon>Pseudomonadati</taxon>
        <taxon>Bacteroidota</taxon>
        <taxon>Cytophagia</taxon>
        <taxon>Cytophagales</taxon>
        <taxon>Cytophagaceae</taxon>
        <taxon>Spirosoma</taxon>
    </lineage>
</organism>
<reference evidence="4 5" key="1">
    <citation type="submission" date="2019-06" db="EMBL/GenBank/DDBJ databases">
        <title>Spirosoma utsteinense sp. nov. isolated from Antarctic ice-free soils.</title>
        <authorList>
            <person name="Tahon G."/>
        </authorList>
    </citation>
    <scope>NUCLEOTIDE SEQUENCE [LARGE SCALE GENOMIC DNA]</scope>
    <source>
        <strain evidence="4 5">LMG 31447</strain>
    </source>
</reference>
<feature type="domain" description="Tyr recombinase" evidence="3">
    <location>
        <begin position="1"/>
        <end position="95"/>
    </location>
</feature>
<name>A0ABR6WF99_9BACT</name>
<keyword evidence="2" id="KW-1133">Transmembrane helix</keyword>
<evidence type="ECO:0000256" key="2">
    <source>
        <dbReference type="SAM" id="Phobius"/>
    </source>
</evidence>
<dbReference type="InterPro" id="IPR011010">
    <property type="entry name" value="DNA_brk_join_enz"/>
</dbReference>
<evidence type="ECO:0000256" key="1">
    <source>
        <dbReference type="ARBA" id="ARBA00023172"/>
    </source>
</evidence>
<keyword evidence="5" id="KW-1185">Reference proteome</keyword>
<protein>
    <submittedName>
        <fullName evidence="4">Integrase</fullName>
    </submittedName>
</protein>
<dbReference type="InterPro" id="IPR013762">
    <property type="entry name" value="Integrase-like_cat_sf"/>
</dbReference>
<evidence type="ECO:0000313" key="5">
    <source>
        <dbReference type="Proteomes" id="UP000700732"/>
    </source>
</evidence>
<feature type="transmembrane region" description="Helical" evidence="2">
    <location>
        <begin position="28"/>
        <end position="51"/>
    </location>
</feature>
<sequence length="95" mass="10910">MRLYIDRPTNYLKIAWRNLIRNWSLSTINLVGLTAGLAAGVFTMLFAQVIYGQSGRQSYATHLLEDGTDIKFIQELLGHNEIKTTRRYLHVIDNV</sequence>
<dbReference type="InterPro" id="IPR002104">
    <property type="entry name" value="Integrase_catalytic"/>
</dbReference>
<dbReference type="PROSITE" id="PS51898">
    <property type="entry name" value="TYR_RECOMBINASE"/>
    <property type="match status" value="1"/>
</dbReference>
<dbReference type="Proteomes" id="UP000700732">
    <property type="component" value="Unassembled WGS sequence"/>
</dbReference>
<dbReference type="SUPFAM" id="SSF56349">
    <property type="entry name" value="DNA breaking-rejoining enzymes"/>
    <property type="match status" value="1"/>
</dbReference>
<gene>
    <name evidence="4" type="ORF">FH603_5708</name>
</gene>
<keyword evidence="1" id="KW-0233">DNA recombination</keyword>
<dbReference type="RefSeq" id="WP_317171344.1">
    <property type="nucleotide sequence ID" value="NZ_VFIA01000087.1"/>
</dbReference>
<keyword evidence="2" id="KW-0472">Membrane</keyword>
<evidence type="ECO:0000313" key="4">
    <source>
        <dbReference type="EMBL" id="MBC3795173.1"/>
    </source>
</evidence>
<dbReference type="Gene3D" id="1.10.443.10">
    <property type="entry name" value="Intergrase catalytic core"/>
    <property type="match status" value="1"/>
</dbReference>